<keyword evidence="3" id="KW-1185">Reference proteome</keyword>
<reference evidence="2 3" key="1">
    <citation type="submission" date="2019-06" db="EMBL/GenBank/DDBJ databases">
        <title>Whole genome shotgun sequence of Streptomyces gardneri NBRC 12865.</title>
        <authorList>
            <person name="Hosoyama A."/>
            <person name="Uohara A."/>
            <person name="Ohji S."/>
            <person name="Ichikawa N."/>
        </authorList>
    </citation>
    <scope>NUCLEOTIDE SEQUENCE [LARGE SCALE GENOMIC DNA]</scope>
    <source>
        <strain evidence="2 3">NBRC 12865</strain>
    </source>
</reference>
<feature type="region of interest" description="Disordered" evidence="1">
    <location>
        <begin position="9"/>
        <end position="29"/>
    </location>
</feature>
<dbReference type="AlphaFoldDB" id="A0A4Y3RS54"/>
<name>A0A4Y3RS54_9ACTN</name>
<feature type="compositionally biased region" description="Basic and acidic residues" evidence="1">
    <location>
        <begin position="10"/>
        <end position="22"/>
    </location>
</feature>
<sequence length="331" mass="36033">MQLSHVYRVSKYDPANRDDHGHYTGAEDVTSDHGKVEATYLQAVQAFASETGVDRLSVREPEVSTFVHFGLEAPMDGFGLGTLLPGGLDGFHDGAEVPLDTGLELVRLMLRDSGAWCRLEVEGAFAVHVGWDQYVYVGSSRPCHEALSRTRELGLFPERLDVSPYNFEPDEDGVQPPGDNDFWASLYSAVACGRAGLLEEIYVQNASRWHRLTGDTIDTVRAALAPRARLAVWPDLSSDTAAVLDALPSEGLVEGVWQDKEGQIHSAVADEDEFPELADLIAGADAAALLPMYADERVPLLSAVMPDGDGVVRARWQAERSLNDSPREVSG</sequence>
<evidence type="ECO:0000313" key="3">
    <source>
        <dbReference type="Proteomes" id="UP000315226"/>
    </source>
</evidence>
<organism evidence="2 3">
    <name type="scientific">Streptomyces gardneri</name>
    <dbReference type="NCBI Taxonomy" id="66892"/>
    <lineage>
        <taxon>Bacteria</taxon>
        <taxon>Bacillati</taxon>
        <taxon>Actinomycetota</taxon>
        <taxon>Actinomycetes</taxon>
        <taxon>Kitasatosporales</taxon>
        <taxon>Streptomycetaceae</taxon>
        <taxon>Streptomyces</taxon>
    </lineage>
</organism>
<accession>A0A4Y3RS54</accession>
<gene>
    <name evidence="2" type="ORF">SGA01_57840</name>
</gene>
<evidence type="ECO:0000256" key="1">
    <source>
        <dbReference type="SAM" id="MobiDB-lite"/>
    </source>
</evidence>
<dbReference type="EMBL" id="BJMN01000040">
    <property type="protein sequence ID" value="GEB60179.1"/>
    <property type="molecule type" value="Genomic_DNA"/>
</dbReference>
<comment type="caution">
    <text evidence="2">The sequence shown here is derived from an EMBL/GenBank/DDBJ whole genome shotgun (WGS) entry which is preliminary data.</text>
</comment>
<protein>
    <submittedName>
        <fullName evidence="2">Uncharacterized protein</fullName>
    </submittedName>
</protein>
<dbReference type="RefSeq" id="WP_141299810.1">
    <property type="nucleotide sequence ID" value="NZ_BJMN01000040.1"/>
</dbReference>
<proteinExistence type="predicted"/>
<dbReference type="Proteomes" id="UP000315226">
    <property type="component" value="Unassembled WGS sequence"/>
</dbReference>
<evidence type="ECO:0000313" key="2">
    <source>
        <dbReference type="EMBL" id="GEB60179.1"/>
    </source>
</evidence>
<dbReference type="OrthoDB" id="286090at2"/>